<proteinExistence type="predicted"/>
<accession>A0A9K3NTN3</accession>
<reference evidence="2" key="1">
    <citation type="journal article" date="2017" name="Nature">
        <title>The sunflower genome provides insights into oil metabolism, flowering and Asterid evolution.</title>
        <authorList>
            <person name="Badouin H."/>
            <person name="Gouzy J."/>
            <person name="Grassa C.J."/>
            <person name="Murat F."/>
            <person name="Staton S.E."/>
            <person name="Cottret L."/>
            <person name="Lelandais-Briere C."/>
            <person name="Owens G.L."/>
            <person name="Carrere S."/>
            <person name="Mayjonade B."/>
            <person name="Legrand L."/>
            <person name="Gill N."/>
            <person name="Kane N.C."/>
            <person name="Bowers J.E."/>
            <person name="Hubner S."/>
            <person name="Bellec A."/>
            <person name="Berard A."/>
            <person name="Berges H."/>
            <person name="Blanchet N."/>
            <person name="Boniface M.C."/>
            <person name="Brunel D."/>
            <person name="Catrice O."/>
            <person name="Chaidir N."/>
            <person name="Claudel C."/>
            <person name="Donnadieu C."/>
            <person name="Faraut T."/>
            <person name="Fievet G."/>
            <person name="Helmstetter N."/>
            <person name="King M."/>
            <person name="Knapp S.J."/>
            <person name="Lai Z."/>
            <person name="Le Paslier M.C."/>
            <person name="Lippi Y."/>
            <person name="Lorenzon L."/>
            <person name="Mandel J.R."/>
            <person name="Marage G."/>
            <person name="Marchand G."/>
            <person name="Marquand E."/>
            <person name="Bret-Mestries E."/>
            <person name="Morien E."/>
            <person name="Nambeesan S."/>
            <person name="Nguyen T."/>
            <person name="Pegot-Espagnet P."/>
            <person name="Pouilly N."/>
            <person name="Raftis F."/>
            <person name="Sallet E."/>
            <person name="Schiex T."/>
            <person name="Thomas J."/>
            <person name="Vandecasteele C."/>
            <person name="Vares D."/>
            <person name="Vear F."/>
            <person name="Vautrin S."/>
            <person name="Crespi M."/>
            <person name="Mangin B."/>
            <person name="Burke J.M."/>
            <person name="Salse J."/>
            <person name="Munos S."/>
            <person name="Vincourt P."/>
            <person name="Rieseberg L.H."/>
            <person name="Langlade N.B."/>
        </authorList>
    </citation>
    <scope>NUCLEOTIDE SEQUENCE</scope>
    <source>
        <tissue evidence="2">Leaves</tissue>
    </source>
</reference>
<protein>
    <submittedName>
        <fullName evidence="2">Uncharacterized protein</fullName>
    </submittedName>
</protein>
<evidence type="ECO:0000313" key="3">
    <source>
        <dbReference type="Proteomes" id="UP000215914"/>
    </source>
</evidence>
<reference evidence="2" key="2">
    <citation type="submission" date="2020-06" db="EMBL/GenBank/DDBJ databases">
        <title>Helianthus annuus Genome sequencing and assembly Release 2.</title>
        <authorList>
            <person name="Gouzy J."/>
            <person name="Langlade N."/>
            <person name="Munos S."/>
        </authorList>
    </citation>
    <scope>NUCLEOTIDE SEQUENCE</scope>
    <source>
        <tissue evidence="2">Leaves</tissue>
    </source>
</reference>
<keyword evidence="3" id="KW-1185">Reference proteome</keyword>
<keyword evidence="1" id="KW-0472">Membrane</keyword>
<comment type="caution">
    <text evidence="2">The sequence shown here is derived from an EMBL/GenBank/DDBJ whole genome shotgun (WGS) entry which is preliminary data.</text>
</comment>
<evidence type="ECO:0000313" key="2">
    <source>
        <dbReference type="EMBL" id="KAF5811550.1"/>
    </source>
</evidence>
<keyword evidence="1" id="KW-0812">Transmembrane</keyword>
<dbReference type="AlphaFoldDB" id="A0A9K3NTN3"/>
<name>A0A9K3NTN3_HELAN</name>
<feature type="transmembrane region" description="Helical" evidence="1">
    <location>
        <begin position="12"/>
        <end position="37"/>
    </location>
</feature>
<dbReference type="Gramene" id="mRNA:HanXRQr2_Chr04g0182681">
    <property type="protein sequence ID" value="mRNA:HanXRQr2_Chr04g0182681"/>
    <property type="gene ID" value="HanXRQr2_Chr04g0182681"/>
</dbReference>
<sequence>MLVDLISPLYVSFIFVDLGFLCIFQICKVIICVVTGYRSGNYKSLQNLISFSSGAVWSFDALEA</sequence>
<dbReference type="EMBL" id="MNCJ02000319">
    <property type="protein sequence ID" value="KAF5811550.1"/>
    <property type="molecule type" value="Genomic_DNA"/>
</dbReference>
<evidence type="ECO:0000256" key="1">
    <source>
        <dbReference type="SAM" id="Phobius"/>
    </source>
</evidence>
<gene>
    <name evidence="2" type="ORF">HanXRQr2_Chr04g0182681</name>
</gene>
<keyword evidence="1" id="KW-1133">Transmembrane helix</keyword>
<dbReference type="Proteomes" id="UP000215914">
    <property type="component" value="Unassembled WGS sequence"/>
</dbReference>
<organism evidence="2 3">
    <name type="scientific">Helianthus annuus</name>
    <name type="common">Common sunflower</name>
    <dbReference type="NCBI Taxonomy" id="4232"/>
    <lineage>
        <taxon>Eukaryota</taxon>
        <taxon>Viridiplantae</taxon>
        <taxon>Streptophyta</taxon>
        <taxon>Embryophyta</taxon>
        <taxon>Tracheophyta</taxon>
        <taxon>Spermatophyta</taxon>
        <taxon>Magnoliopsida</taxon>
        <taxon>eudicotyledons</taxon>
        <taxon>Gunneridae</taxon>
        <taxon>Pentapetalae</taxon>
        <taxon>asterids</taxon>
        <taxon>campanulids</taxon>
        <taxon>Asterales</taxon>
        <taxon>Asteraceae</taxon>
        <taxon>Asteroideae</taxon>
        <taxon>Heliantheae alliance</taxon>
        <taxon>Heliantheae</taxon>
        <taxon>Helianthus</taxon>
    </lineage>
</organism>